<gene>
    <name evidence="1" type="ORF">SPIL2461_LOCUS23170</name>
</gene>
<dbReference type="AlphaFoldDB" id="A0A812YJP9"/>
<dbReference type="InterPro" id="IPR029063">
    <property type="entry name" value="SAM-dependent_MTases_sf"/>
</dbReference>
<protein>
    <recommendedName>
        <fullName evidence="3">Methyltransferase domain-containing protein</fullName>
    </recommendedName>
</protein>
<evidence type="ECO:0000313" key="1">
    <source>
        <dbReference type="EMBL" id="CAE7780199.1"/>
    </source>
</evidence>
<dbReference type="EMBL" id="CAJNIZ010048015">
    <property type="protein sequence ID" value="CAE7780199.1"/>
    <property type="molecule type" value="Genomic_DNA"/>
</dbReference>
<dbReference type="SUPFAM" id="SSF53335">
    <property type="entry name" value="S-adenosyl-L-methionine-dependent methyltransferases"/>
    <property type="match status" value="1"/>
</dbReference>
<reference evidence="1" key="1">
    <citation type="submission" date="2021-02" db="EMBL/GenBank/DDBJ databases">
        <authorList>
            <person name="Dougan E. K."/>
            <person name="Rhodes N."/>
            <person name="Thang M."/>
            <person name="Chan C."/>
        </authorList>
    </citation>
    <scope>NUCLEOTIDE SEQUENCE</scope>
</reference>
<evidence type="ECO:0000313" key="2">
    <source>
        <dbReference type="Proteomes" id="UP000649617"/>
    </source>
</evidence>
<accession>A0A812YJP9</accession>
<organism evidence="1 2">
    <name type="scientific">Symbiodinium pilosum</name>
    <name type="common">Dinoflagellate</name>
    <dbReference type="NCBI Taxonomy" id="2952"/>
    <lineage>
        <taxon>Eukaryota</taxon>
        <taxon>Sar</taxon>
        <taxon>Alveolata</taxon>
        <taxon>Dinophyceae</taxon>
        <taxon>Suessiales</taxon>
        <taxon>Symbiodiniaceae</taxon>
        <taxon>Symbiodinium</taxon>
    </lineage>
</organism>
<dbReference type="Pfam" id="PF13489">
    <property type="entry name" value="Methyltransf_23"/>
    <property type="match status" value="1"/>
</dbReference>
<dbReference type="Gene3D" id="3.40.50.150">
    <property type="entry name" value="Vaccinia Virus protein VP39"/>
    <property type="match status" value="1"/>
</dbReference>
<proteinExistence type="predicted"/>
<keyword evidence="2" id="KW-1185">Reference proteome</keyword>
<name>A0A812YJP9_SYMPI</name>
<comment type="caution">
    <text evidence="1">The sequence shown here is derived from an EMBL/GenBank/DDBJ whole genome shotgun (WGS) entry which is preliminary data.</text>
</comment>
<dbReference type="Proteomes" id="UP000649617">
    <property type="component" value="Unassembled WGS sequence"/>
</dbReference>
<dbReference type="OrthoDB" id="540004at2759"/>
<evidence type="ECO:0008006" key="3">
    <source>
        <dbReference type="Google" id="ProtNLM"/>
    </source>
</evidence>
<sequence length="266" mass="29538">MSTVLGVLVVLALCLALLRFFAADVYDLVIVWMTARWYQAVFQRLNKGDRLLDVGIGTASALVRSKAEMLTRRVSVVGIDYEAAYVRKAEAVLKASGLWQAVPAGTEGYRPGEFYCHVLERSIYDNLNDLCLQVGDEPFRGEVPSEVPEDQRFDAVYFSGSFSVLPDPPAALEAVLPLMKRDGRVFLTQTFQKAPSPMLACLKPLAKYITTIDFGQLITEVEIERLISSAKSFEVLENRPIPGSIDTQLQTARLIILKPKPKKPKA</sequence>